<dbReference type="PRINTS" id="PR00368">
    <property type="entry name" value="FADPNR"/>
</dbReference>
<reference evidence="13 14" key="1">
    <citation type="submission" date="2017-02" db="EMBL/GenBank/DDBJ databases">
        <authorList>
            <person name="Peterson S.W."/>
        </authorList>
    </citation>
    <scope>NUCLEOTIDE SEQUENCE [LARGE SCALE GENOMIC DNA]</scope>
    <source>
        <strain evidence="13 14">B Ar 00.02</strain>
    </source>
</reference>
<feature type="binding site" evidence="8">
    <location>
        <begin position="135"/>
        <end position="137"/>
    </location>
    <ligand>
        <name>FAD</name>
        <dbReference type="ChEBI" id="CHEBI:57692"/>
    </ligand>
</feature>
<evidence type="ECO:0000256" key="10">
    <source>
        <dbReference type="RuleBase" id="RU003691"/>
    </source>
</evidence>
<proteinExistence type="inferred from homology"/>
<dbReference type="PANTHER" id="PTHR43014:SF2">
    <property type="entry name" value="MERCURIC REDUCTASE"/>
    <property type="match status" value="1"/>
</dbReference>
<keyword evidence="5 10" id="KW-0560">Oxidoreductase</keyword>
<dbReference type="Pfam" id="PF07992">
    <property type="entry name" value="Pyr_redox_2"/>
    <property type="match status" value="1"/>
</dbReference>
<keyword evidence="14" id="KW-1185">Reference proteome</keyword>
<evidence type="ECO:0000256" key="8">
    <source>
        <dbReference type="PIRSR" id="PIRSR000350-3"/>
    </source>
</evidence>
<evidence type="ECO:0000256" key="3">
    <source>
        <dbReference type="ARBA" id="ARBA00022827"/>
    </source>
</evidence>
<dbReference type="SUPFAM" id="SSF51905">
    <property type="entry name" value="FAD/NAD(P)-binding domain"/>
    <property type="match status" value="1"/>
</dbReference>
<dbReference type="Gene3D" id="3.30.390.30">
    <property type="match status" value="1"/>
</dbReference>
<feature type="domain" description="FAD/NAD(P)-binding" evidence="12">
    <location>
        <begin position="11"/>
        <end position="314"/>
    </location>
</feature>
<feature type="binding site" evidence="8">
    <location>
        <begin position="172"/>
        <end position="179"/>
    </location>
    <ligand>
        <name>NAD(+)</name>
        <dbReference type="ChEBI" id="CHEBI:57540"/>
    </ligand>
</feature>
<dbReference type="InterPro" id="IPR001100">
    <property type="entry name" value="Pyr_nuc-diS_OxRdtase"/>
</dbReference>
<feature type="binding site" evidence="8">
    <location>
        <position position="54"/>
    </location>
    <ligand>
        <name>FAD</name>
        <dbReference type="ChEBI" id="CHEBI:57692"/>
    </ligand>
</feature>
<evidence type="ECO:0000256" key="1">
    <source>
        <dbReference type="ARBA" id="ARBA00007532"/>
    </source>
</evidence>
<evidence type="ECO:0000259" key="12">
    <source>
        <dbReference type="Pfam" id="PF07992"/>
    </source>
</evidence>
<protein>
    <submittedName>
        <fullName evidence="13">Mercuric ion reductase</fullName>
        <ecNumber evidence="13">1.16.1.1</ecNumber>
    </submittedName>
</protein>
<dbReference type="Proteomes" id="UP000195913">
    <property type="component" value="Unassembled WGS sequence"/>
</dbReference>
<keyword evidence="3 8" id="KW-0274">FAD</keyword>
<keyword evidence="8" id="KW-0547">Nucleotide-binding</keyword>
<dbReference type="EMBL" id="FUHW01000007">
    <property type="protein sequence ID" value="SJM48956.1"/>
    <property type="molecule type" value="Genomic_DNA"/>
</dbReference>
<dbReference type="InterPro" id="IPR012999">
    <property type="entry name" value="Pyr_OxRdtase_I_AS"/>
</dbReference>
<name>A0A1R4EZB7_9MICC</name>
<dbReference type="EC" id="1.16.1.1" evidence="13"/>
<keyword evidence="4" id="KW-0521">NADP</keyword>
<dbReference type="SUPFAM" id="SSF55424">
    <property type="entry name" value="FAD/NAD-linked reductases, dimerisation (C-terminal) domain"/>
    <property type="match status" value="1"/>
</dbReference>
<organism evidence="13 14">
    <name type="scientific">Arthrobacter rhombi</name>
    <dbReference type="NCBI Taxonomy" id="71253"/>
    <lineage>
        <taxon>Bacteria</taxon>
        <taxon>Bacillati</taxon>
        <taxon>Actinomycetota</taxon>
        <taxon>Actinomycetes</taxon>
        <taxon>Micrococcales</taxon>
        <taxon>Micrococcaceae</taxon>
        <taxon>Arthrobacter</taxon>
    </lineage>
</organism>
<comment type="similarity">
    <text evidence="1 10">Belongs to the class-I pyridine nucleotide-disulfide oxidoreductase family.</text>
</comment>
<evidence type="ECO:0000256" key="6">
    <source>
        <dbReference type="ARBA" id="ARBA00023157"/>
    </source>
</evidence>
<evidence type="ECO:0000256" key="7">
    <source>
        <dbReference type="ARBA" id="ARBA00023284"/>
    </source>
</evidence>
<dbReference type="InterPro" id="IPR004099">
    <property type="entry name" value="Pyr_nucl-diS_OxRdtase_dimer"/>
</dbReference>
<dbReference type="InterPro" id="IPR023753">
    <property type="entry name" value="FAD/NAD-binding_dom"/>
</dbReference>
<dbReference type="GO" id="GO:0016668">
    <property type="term" value="F:oxidoreductase activity, acting on a sulfur group of donors, NAD(P) as acceptor"/>
    <property type="evidence" value="ECO:0007669"/>
    <property type="project" value="InterPro"/>
</dbReference>
<dbReference type="PROSITE" id="PS00076">
    <property type="entry name" value="PYRIDINE_REDOX_1"/>
    <property type="match status" value="1"/>
</dbReference>
<sequence>MTARDRTVEFLVVGGGAAGMVGAMTAAEFGVQTLLVEQERTGGDCLYFGCVPSKTLLTAAKASIASQQAAGEALEFSTVREHIAAAIRTIEPMDSPQALRAAGVEVLQGTLRFRGPGVAEVEGRTIRFRQGLLATGSTPSVPHIPGLDPALTVTSEGIWDLTELPDRLVIIGGGPVGCEIGQAFARLGSKVTLVVRSRLLPKEDQDAADILRRSLEADGLRILENIGITEATRAAGGARLLLDTGEEVDADLVLLATGRRPRTRGLGLEHLGVELDGQGCIVTDGTLRTSNPSVRAAGDVTTHEQFTHVAGTHGSVAASNAALGLRRRIPSAVPRVTFTSPEVAAVGRITASKPGDRVHTRWHDELDRAITAGRTQGYTRIVVDRKGKLVGGTIVGPRAGDQLSELTLAVRAKLGAADIAGTIHPYPTYSEALQQAALEEVRGRLAAPPMSLVLGLLARIRRARLARKPQWDR</sequence>
<keyword evidence="2 10" id="KW-0285">Flavoprotein</keyword>
<evidence type="ECO:0000256" key="4">
    <source>
        <dbReference type="ARBA" id="ARBA00022857"/>
    </source>
</evidence>
<dbReference type="AlphaFoldDB" id="A0A1R4EZB7"/>
<keyword evidence="8" id="KW-0520">NAD</keyword>
<dbReference type="InterPro" id="IPR036188">
    <property type="entry name" value="FAD/NAD-bd_sf"/>
</dbReference>
<comment type="cofactor">
    <cofactor evidence="8">
        <name>FAD</name>
        <dbReference type="ChEBI" id="CHEBI:57692"/>
    </cofactor>
    <text evidence="8">Binds 1 FAD per subunit.</text>
</comment>
<gene>
    <name evidence="13" type="ORF">FM101_01505</name>
</gene>
<feature type="binding site" evidence="8">
    <location>
        <position position="258"/>
    </location>
    <ligand>
        <name>NAD(+)</name>
        <dbReference type="ChEBI" id="CHEBI:57540"/>
    </ligand>
</feature>
<evidence type="ECO:0000256" key="2">
    <source>
        <dbReference type="ARBA" id="ARBA00022630"/>
    </source>
</evidence>
<feature type="binding site" evidence="8">
    <location>
        <position position="299"/>
    </location>
    <ligand>
        <name>FAD</name>
        <dbReference type="ChEBI" id="CHEBI:57692"/>
    </ligand>
</feature>
<dbReference type="Pfam" id="PF02852">
    <property type="entry name" value="Pyr_redox_dim"/>
    <property type="match status" value="1"/>
</dbReference>
<keyword evidence="6" id="KW-1015">Disulfide bond</keyword>
<evidence type="ECO:0000256" key="9">
    <source>
        <dbReference type="PIRSR" id="PIRSR000350-4"/>
    </source>
</evidence>
<evidence type="ECO:0000313" key="14">
    <source>
        <dbReference type="Proteomes" id="UP000195913"/>
    </source>
</evidence>
<dbReference type="PANTHER" id="PTHR43014">
    <property type="entry name" value="MERCURIC REDUCTASE"/>
    <property type="match status" value="1"/>
</dbReference>
<evidence type="ECO:0000313" key="13">
    <source>
        <dbReference type="EMBL" id="SJM48956.1"/>
    </source>
</evidence>
<dbReference type="RefSeq" id="WP_086994423.1">
    <property type="nucleotide sequence ID" value="NZ_FUHW01000007.1"/>
</dbReference>
<dbReference type="GO" id="GO:0050660">
    <property type="term" value="F:flavin adenine dinucleotide binding"/>
    <property type="evidence" value="ECO:0007669"/>
    <property type="project" value="TreeGrafter"/>
</dbReference>
<dbReference type="GO" id="GO:0003955">
    <property type="term" value="F:NAD(P)H dehydrogenase (quinone) activity"/>
    <property type="evidence" value="ECO:0007669"/>
    <property type="project" value="TreeGrafter"/>
</dbReference>
<accession>A0A1R4EZB7</accession>
<evidence type="ECO:0000256" key="5">
    <source>
        <dbReference type="ARBA" id="ARBA00023002"/>
    </source>
</evidence>
<feature type="domain" description="Pyridine nucleotide-disulphide oxidoreductase dimerisation" evidence="11">
    <location>
        <begin position="333"/>
        <end position="437"/>
    </location>
</feature>
<dbReference type="PIRSF" id="PIRSF000350">
    <property type="entry name" value="Mercury_reductase_MerA"/>
    <property type="match status" value="1"/>
</dbReference>
<dbReference type="Gene3D" id="3.50.50.60">
    <property type="entry name" value="FAD/NAD(P)-binding domain"/>
    <property type="match status" value="2"/>
</dbReference>
<dbReference type="PRINTS" id="PR00411">
    <property type="entry name" value="PNDRDTASEI"/>
</dbReference>
<keyword evidence="7 10" id="KW-0676">Redox-active center</keyword>
<evidence type="ECO:0000259" key="11">
    <source>
        <dbReference type="Pfam" id="PF02852"/>
    </source>
</evidence>
<dbReference type="GO" id="GO:0016152">
    <property type="term" value="F:mercury (II) reductase (NADP+) activity"/>
    <property type="evidence" value="ECO:0007669"/>
    <property type="project" value="UniProtKB-EC"/>
</dbReference>
<dbReference type="InterPro" id="IPR016156">
    <property type="entry name" value="FAD/NAD-linked_Rdtase_dimer_sf"/>
</dbReference>
<feature type="disulfide bond" description="Redox-active" evidence="9">
    <location>
        <begin position="45"/>
        <end position="50"/>
    </location>
</feature>